<sequence>MSDATTPPVITAHAASVEVSDDGVRIERTPMGSTLTDAEFSFPATALRGWYRNAPTATDPGWIQFSLAGDTPDGYLARPVRGYPATHGAPNIVAFAPGQLEPFADLDRALTNLQAGYPLGAATPVPEDAAPTAPATTAPSTDSPAQTKEQAPAAAASPKKKSGGKGNPGWKRVSTPDVVPEPDLTADANGPVFGQNVTVTGDVEPYDKGEIWDMIAAAGGTVGKNVTKKTTALVIGSWGSVTSKEKRARELRDKGQDIALWSLDEFLTKVGRQPRPDFDEVRGTDAPF</sequence>
<dbReference type="RefSeq" id="WP_273052255.1">
    <property type="nucleotide sequence ID" value="NZ_DAITTW010000131.1"/>
</dbReference>
<reference evidence="2 3" key="1">
    <citation type="journal article" date="2018" name="Nat. Biotechnol.">
        <title>A standardized bacterial taxonomy based on genome phylogeny substantially revises the tree of life.</title>
        <authorList>
            <person name="Parks D.H."/>
            <person name="Chuvochina M."/>
            <person name="Waite D.W."/>
            <person name="Rinke C."/>
            <person name="Skarshewski A."/>
            <person name="Chaumeil P.A."/>
            <person name="Hugenholtz P."/>
        </authorList>
    </citation>
    <scope>NUCLEOTIDE SEQUENCE [LARGE SCALE GENOMIC DNA]</scope>
    <source>
        <strain evidence="2">UBA11247</strain>
    </source>
</reference>
<feature type="region of interest" description="Disordered" evidence="1">
    <location>
        <begin position="121"/>
        <end position="191"/>
    </location>
</feature>
<dbReference type="Proteomes" id="UP000261739">
    <property type="component" value="Unassembled WGS sequence"/>
</dbReference>
<evidence type="ECO:0000313" key="2">
    <source>
        <dbReference type="EMBL" id="HCT15000.1"/>
    </source>
</evidence>
<dbReference type="CDD" id="cd17748">
    <property type="entry name" value="BRCT_DNA_ligase_like"/>
    <property type="match status" value="1"/>
</dbReference>
<evidence type="ECO:0000256" key="1">
    <source>
        <dbReference type="SAM" id="MobiDB-lite"/>
    </source>
</evidence>
<dbReference type="InterPro" id="IPR036420">
    <property type="entry name" value="BRCT_dom_sf"/>
</dbReference>
<evidence type="ECO:0000313" key="3">
    <source>
        <dbReference type="Proteomes" id="UP000261739"/>
    </source>
</evidence>
<dbReference type="AlphaFoldDB" id="A0A3D4T2P0"/>
<accession>A0A3D4T2P0</accession>
<dbReference type="SUPFAM" id="SSF52113">
    <property type="entry name" value="BRCT domain"/>
    <property type="match status" value="1"/>
</dbReference>
<dbReference type="STRING" id="863239.GCA_000213935_00287"/>
<comment type="caution">
    <text evidence="2">The sequence shown here is derived from an EMBL/GenBank/DDBJ whole genome shotgun (WGS) entry which is preliminary data.</text>
</comment>
<evidence type="ECO:0008006" key="4">
    <source>
        <dbReference type="Google" id="ProtNLM"/>
    </source>
</evidence>
<protein>
    <recommendedName>
        <fullName evidence="4">BRCT domain-containing protein</fullName>
    </recommendedName>
</protein>
<dbReference type="Gene3D" id="3.40.50.10190">
    <property type="entry name" value="BRCT domain"/>
    <property type="match status" value="1"/>
</dbReference>
<feature type="compositionally biased region" description="Low complexity" evidence="1">
    <location>
        <begin position="121"/>
        <end position="157"/>
    </location>
</feature>
<proteinExistence type="predicted"/>
<organism evidence="2 3">
    <name type="scientific">Corynebacterium nuruki</name>
    <dbReference type="NCBI Taxonomy" id="1032851"/>
    <lineage>
        <taxon>Bacteria</taxon>
        <taxon>Bacillati</taxon>
        <taxon>Actinomycetota</taxon>
        <taxon>Actinomycetes</taxon>
        <taxon>Mycobacteriales</taxon>
        <taxon>Corynebacteriaceae</taxon>
        <taxon>Corynebacterium</taxon>
    </lineage>
</organism>
<dbReference type="EMBL" id="DQID01000246">
    <property type="protein sequence ID" value="HCT15000.1"/>
    <property type="molecule type" value="Genomic_DNA"/>
</dbReference>
<name>A0A3D4T2P0_9CORY</name>
<gene>
    <name evidence="2" type="ORF">DIW82_09530</name>
</gene>